<dbReference type="EMBL" id="BPLR01008279">
    <property type="protein sequence ID" value="GIY23490.1"/>
    <property type="molecule type" value="Genomic_DNA"/>
</dbReference>
<evidence type="ECO:0000256" key="1">
    <source>
        <dbReference type="SAM" id="MobiDB-lite"/>
    </source>
</evidence>
<feature type="region of interest" description="Disordered" evidence="1">
    <location>
        <begin position="51"/>
        <end position="81"/>
    </location>
</feature>
<evidence type="ECO:0000313" key="3">
    <source>
        <dbReference type="Proteomes" id="UP001054945"/>
    </source>
</evidence>
<protein>
    <submittedName>
        <fullName evidence="2">Uncharacterized protein</fullName>
    </submittedName>
</protein>
<proteinExistence type="predicted"/>
<accession>A0AAV4RP17</accession>
<gene>
    <name evidence="2" type="ORF">CEXT_613171</name>
</gene>
<name>A0AAV4RP17_CAEEX</name>
<reference evidence="2 3" key="1">
    <citation type="submission" date="2021-06" db="EMBL/GenBank/DDBJ databases">
        <title>Caerostris extrusa draft genome.</title>
        <authorList>
            <person name="Kono N."/>
            <person name="Arakawa K."/>
        </authorList>
    </citation>
    <scope>NUCLEOTIDE SEQUENCE [LARGE SCALE GENOMIC DNA]</scope>
</reference>
<feature type="region of interest" description="Disordered" evidence="1">
    <location>
        <begin position="165"/>
        <end position="190"/>
    </location>
</feature>
<organism evidence="2 3">
    <name type="scientific">Caerostris extrusa</name>
    <name type="common">Bark spider</name>
    <name type="synonym">Caerostris bankana</name>
    <dbReference type="NCBI Taxonomy" id="172846"/>
    <lineage>
        <taxon>Eukaryota</taxon>
        <taxon>Metazoa</taxon>
        <taxon>Ecdysozoa</taxon>
        <taxon>Arthropoda</taxon>
        <taxon>Chelicerata</taxon>
        <taxon>Arachnida</taxon>
        <taxon>Araneae</taxon>
        <taxon>Araneomorphae</taxon>
        <taxon>Entelegynae</taxon>
        <taxon>Araneoidea</taxon>
        <taxon>Araneidae</taxon>
        <taxon>Caerostris</taxon>
    </lineage>
</organism>
<feature type="compositionally biased region" description="Polar residues" evidence="1">
    <location>
        <begin position="169"/>
        <end position="178"/>
    </location>
</feature>
<keyword evidence="3" id="KW-1185">Reference proteome</keyword>
<dbReference type="AlphaFoldDB" id="A0AAV4RP17"/>
<comment type="caution">
    <text evidence="2">The sequence shown here is derived from an EMBL/GenBank/DDBJ whole genome shotgun (WGS) entry which is preliminary data.</text>
</comment>
<dbReference type="Proteomes" id="UP001054945">
    <property type="component" value="Unassembled WGS sequence"/>
</dbReference>
<evidence type="ECO:0000313" key="2">
    <source>
        <dbReference type="EMBL" id="GIY23490.1"/>
    </source>
</evidence>
<sequence>MNFFLKFGVSSKQKKVKIDTNIQNFNTDTLHNGDLNATTQPVAEKDLNATTQPVAEKDLNATTQPVAEKDLNATTQPVAEKDLNATTQPVVEKDLNAATQPAAKKDLKRMLLNEDDWAERVIPAARKDLSKMFEQPIHPDTSQSTNMSKHTEDFHLLEEGELDYEELESPSTTCSGSTDTKRPRRHAVIQQTPNDPRLLAVVIILECKTVLNPSSGKECIVSSL</sequence>